<keyword evidence="4" id="KW-0413">Isomerase</keyword>
<dbReference type="SUPFAM" id="SSF52096">
    <property type="entry name" value="ClpP/crotonase"/>
    <property type="match status" value="1"/>
</dbReference>
<comment type="similarity">
    <text evidence="1 3">Belongs to the enoyl-CoA hydratase/isomerase family.</text>
</comment>
<evidence type="ECO:0000313" key="5">
    <source>
        <dbReference type="Proteomes" id="UP000183508"/>
    </source>
</evidence>
<dbReference type="FunFam" id="3.90.226.10:FF:000009">
    <property type="entry name" value="Carnitinyl-CoA dehydratase"/>
    <property type="match status" value="1"/>
</dbReference>
<dbReference type="InterPro" id="IPR029045">
    <property type="entry name" value="ClpP/crotonase-like_dom_sf"/>
</dbReference>
<dbReference type="AlphaFoldDB" id="A0A1I7F3Q4"/>
<dbReference type="CDD" id="cd06558">
    <property type="entry name" value="crotonase-like"/>
    <property type="match status" value="1"/>
</dbReference>
<dbReference type="PROSITE" id="PS00166">
    <property type="entry name" value="ENOYL_COA_HYDRATASE"/>
    <property type="match status" value="1"/>
</dbReference>
<dbReference type="GO" id="GO:0016836">
    <property type="term" value="F:hydro-lyase activity"/>
    <property type="evidence" value="ECO:0007669"/>
    <property type="project" value="UniProtKB-ARBA"/>
</dbReference>
<name>A0A1I7F3Q4_9BACL</name>
<dbReference type="InterPro" id="IPR018376">
    <property type="entry name" value="Enoyl-CoA_hyd/isom_CS"/>
</dbReference>
<dbReference type="PANTHER" id="PTHR43459:SF1">
    <property type="entry name" value="EG:BACN32G11.4 PROTEIN"/>
    <property type="match status" value="1"/>
</dbReference>
<reference evidence="5" key="1">
    <citation type="submission" date="2016-10" db="EMBL/GenBank/DDBJ databases">
        <authorList>
            <person name="Varghese N."/>
        </authorList>
    </citation>
    <scope>NUCLEOTIDE SEQUENCE [LARGE SCALE GENOMIC DNA]</scope>
    <source>
        <strain evidence="5">DSM 17980</strain>
    </source>
</reference>
<dbReference type="Gene3D" id="3.90.226.10">
    <property type="entry name" value="2-enoyl-CoA Hydratase, Chain A, domain 1"/>
    <property type="match status" value="1"/>
</dbReference>
<keyword evidence="2" id="KW-0456">Lyase</keyword>
<dbReference type="InterPro" id="IPR014748">
    <property type="entry name" value="Enoyl-CoA_hydra_C"/>
</dbReference>
<dbReference type="Proteomes" id="UP000183508">
    <property type="component" value="Unassembled WGS sequence"/>
</dbReference>
<dbReference type="EMBL" id="FPBV01000001">
    <property type="protein sequence ID" value="SFU30797.1"/>
    <property type="molecule type" value="Genomic_DNA"/>
</dbReference>
<dbReference type="OrthoDB" id="9775794at2"/>
<evidence type="ECO:0000256" key="2">
    <source>
        <dbReference type="ARBA" id="ARBA00023239"/>
    </source>
</evidence>
<dbReference type="Pfam" id="PF00378">
    <property type="entry name" value="ECH_1"/>
    <property type="match status" value="1"/>
</dbReference>
<accession>A0A1I7F3Q4</accession>
<proteinExistence type="inferred from homology"/>
<dbReference type="Gene3D" id="1.10.12.10">
    <property type="entry name" value="Lyase 2-enoyl-coa Hydratase, Chain A, domain 2"/>
    <property type="match status" value="1"/>
</dbReference>
<dbReference type="FunFam" id="1.10.12.10:FF:000001">
    <property type="entry name" value="Probable enoyl-CoA hydratase, mitochondrial"/>
    <property type="match status" value="1"/>
</dbReference>
<dbReference type="STRING" id="392015.SAMN05421543_10146"/>
<gene>
    <name evidence="4" type="ORF">SAMN05421543_10146</name>
</gene>
<dbReference type="GO" id="GO:0016853">
    <property type="term" value="F:isomerase activity"/>
    <property type="evidence" value="ECO:0007669"/>
    <property type="project" value="UniProtKB-KW"/>
</dbReference>
<dbReference type="RefSeq" id="WP_074948459.1">
    <property type="nucleotide sequence ID" value="NZ_FPBV01000001.1"/>
</dbReference>
<protein>
    <submittedName>
        <fullName evidence="4">2-(1,2-epoxy-1,2-dihydrophenyl)acetyl-CoA isomerase</fullName>
    </submittedName>
</protein>
<sequence>MYEAIRYEERGRVAVITLNRPDRLNAITPQMLTELRDAFGRVQQSDAVRAVILTGEGRAFCAGQDLRLVEERPDTDYRGLVESGYNPLVEAITSLEKPVVAVVNGVAAGAGASLALACDLRLASDRASFVQAFVHIGLVPDSGATWFLPRMVGLTKAMELALLGEPVSAEEALRIGLVNRVVPHDELAAHAEQLAERLAALPTRAIAYTKRALYQGMHASLRDQLALEAELQQLAGQTEDHREGLRAFLEKRKPVFRGR</sequence>
<evidence type="ECO:0000256" key="1">
    <source>
        <dbReference type="ARBA" id="ARBA00005254"/>
    </source>
</evidence>
<dbReference type="PANTHER" id="PTHR43459">
    <property type="entry name" value="ENOYL-COA HYDRATASE"/>
    <property type="match status" value="1"/>
</dbReference>
<dbReference type="InterPro" id="IPR001753">
    <property type="entry name" value="Enoyl-CoA_hydra/iso"/>
</dbReference>
<keyword evidence="5" id="KW-1185">Reference proteome</keyword>
<evidence type="ECO:0000313" key="4">
    <source>
        <dbReference type="EMBL" id="SFU30797.1"/>
    </source>
</evidence>
<organism evidence="4 5">
    <name type="scientific">Alicyclobacillus macrosporangiidus</name>
    <dbReference type="NCBI Taxonomy" id="392015"/>
    <lineage>
        <taxon>Bacteria</taxon>
        <taxon>Bacillati</taxon>
        <taxon>Bacillota</taxon>
        <taxon>Bacilli</taxon>
        <taxon>Bacillales</taxon>
        <taxon>Alicyclobacillaceae</taxon>
        <taxon>Alicyclobacillus</taxon>
    </lineage>
</organism>
<evidence type="ECO:0000256" key="3">
    <source>
        <dbReference type="RuleBase" id="RU003707"/>
    </source>
</evidence>
<dbReference type="eggNOG" id="COG1024">
    <property type="taxonomic scope" value="Bacteria"/>
</dbReference>